<name>A0ABQ6NDQ4_9STRA</name>
<feature type="transmembrane region" description="Helical" evidence="1">
    <location>
        <begin position="296"/>
        <end position="316"/>
    </location>
</feature>
<evidence type="ECO:0000313" key="3">
    <source>
        <dbReference type="Proteomes" id="UP001165060"/>
    </source>
</evidence>
<feature type="transmembrane region" description="Helical" evidence="1">
    <location>
        <begin position="143"/>
        <end position="161"/>
    </location>
</feature>
<feature type="transmembrane region" description="Helical" evidence="1">
    <location>
        <begin position="73"/>
        <end position="91"/>
    </location>
</feature>
<dbReference type="Proteomes" id="UP001165060">
    <property type="component" value="Unassembled WGS sequence"/>
</dbReference>
<feature type="transmembrane region" description="Helical" evidence="1">
    <location>
        <begin position="32"/>
        <end position="53"/>
    </location>
</feature>
<keyword evidence="1" id="KW-0812">Transmembrane</keyword>
<comment type="caution">
    <text evidence="2">The sequence shown here is derived from an EMBL/GenBank/DDBJ whole genome shotgun (WGS) entry which is preliminary data.</text>
</comment>
<organism evidence="2 3">
    <name type="scientific">Tetraparma gracilis</name>
    <dbReference type="NCBI Taxonomy" id="2962635"/>
    <lineage>
        <taxon>Eukaryota</taxon>
        <taxon>Sar</taxon>
        <taxon>Stramenopiles</taxon>
        <taxon>Ochrophyta</taxon>
        <taxon>Bolidophyceae</taxon>
        <taxon>Parmales</taxon>
        <taxon>Triparmaceae</taxon>
        <taxon>Tetraparma</taxon>
    </lineage>
</organism>
<protein>
    <submittedName>
        <fullName evidence="2">Uncharacterized protein</fullName>
    </submittedName>
</protein>
<sequence length="352" mass="37712">MPSLPLLACLSALLSIASLLFLLSLLSPSSAMYHLTTLLYFLSLLLPLLSLLLPPPKPLLPSLPALLPPPLRLILSTALAFHLLFMLRLFFPPSYLPPSLTLRPTHLDFGPKDYLNTADASLLPDPLERNAAFSLSPNSLGHFLWGLCLLPPLLAAHGRVVEPPPSALAGHHARLRLTSLLCASSLLVLFYPLYNTLKRLVKHSSTFATSSFCNNGLEWNTGCLVAICVPLLSLASRDLLSRFRPPPSTPSPPPPAAARRNSFQVQQASASSLLTSSSLPPRLSSFSPRAYSRMRAAASCCALALSASLLASAALYTATWGEYGAGDAAVLALMWGCWAGTVGRASLQSWKT</sequence>
<keyword evidence="3" id="KW-1185">Reference proteome</keyword>
<keyword evidence="1" id="KW-1133">Transmembrane helix</keyword>
<feature type="transmembrane region" description="Helical" evidence="1">
    <location>
        <begin position="328"/>
        <end position="347"/>
    </location>
</feature>
<dbReference type="EMBL" id="BRYB01006431">
    <property type="protein sequence ID" value="GMI57464.1"/>
    <property type="molecule type" value="Genomic_DNA"/>
</dbReference>
<gene>
    <name evidence="2" type="ORF">TeGR_g2208</name>
</gene>
<evidence type="ECO:0000256" key="1">
    <source>
        <dbReference type="SAM" id="Phobius"/>
    </source>
</evidence>
<keyword evidence="1" id="KW-0472">Membrane</keyword>
<evidence type="ECO:0000313" key="2">
    <source>
        <dbReference type="EMBL" id="GMI57464.1"/>
    </source>
</evidence>
<feature type="transmembrane region" description="Helical" evidence="1">
    <location>
        <begin position="173"/>
        <end position="194"/>
    </location>
</feature>
<accession>A0ABQ6NDQ4</accession>
<reference evidence="2 3" key="1">
    <citation type="journal article" date="2023" name="Commun. Biol.">
        <title>Genome analysis of Parmales, the sister group of diatoms, reveals the evolutionary specialization of diatoms from phago-mixotrophs to photoautotrophs.</title>
        <authorList>
            <person name="Ban H."/>
            <person name="Sato S."/>
            <person name="Yoshikawa S."/>
            <person name="Yamada K."/>
            <person name="Nakamura Y."/>
            <person name="Ichinomiya M."/>
            <person name="Sato N."/>
            <person name="Blanc-Mathieu R."/>
            <person name="Endo H."/>
            <person name="Kuwata A."/>
            <person name="Ogata H."/>
        </authorList>
    </citation>
    <scope>NUCLEOTIDE SEQUENCE [LARGE SCALE GENOMIC DNA]</scope>
</reference>
<proteinExistence type="predicted"/>